<proteinExistence type="predicted"/>
<organism evidence="1">
    <name type="scientific">freshwater metagenome</name>
    <dbReference type="NCBI Taxonomy" id="449393"/>
    <lineage>
        <taxon>unclassified sequences</taxon>
        <taxon>metagenomes</taxon>
        <taxon>ecological metagenomes</taxon>
    </lineage>
</organism>
<sequence>MKIELREPTIILFKPLTVSRKLPYLIARGTALSRRRVRCLVLTNFAQIAFTSRSSGAIIKTEPVFADSCAKANSSLMGSRKGLKPKNEVNAGGFFFISNGLSSWEKALSTAATLGGIALRITS</sequence>
<reference evidence="1" key="1">
    <citation type="submission" date="2020-05" db="EMBL/GenBank/DDBJ databases">
        <authorList>
            <person name="Chiriac C."/>
            <person name="Salcher M."/>
            <person name="Ghai R."/>
            <person name="Kavagutti S V."/>
        </authorList>
    </citation>
    <scope>NUCLEOTIDE SEQUENCE</scope>
</reference>
<gene>
    <name evidence="1" type="ORF">UFOPK2918_00252</name>
</gene>
<protein>
    <submittedName>
        <fullName evidence="1">Unannotated protein</fullName>
    </submittedName>
</protein>
<evidence type="ECO:0000313" key="1">
    <source>
        <dbReference type="EMBL" id="CAB4770438.1"/>
    </source>
</evidence>
<name>A0A6J6VHX6_9ZZZZ</name>
<accession>A0A6J6VHX6</accession>
<dbReference type="AlphaFoldDB" id="A0A6J6VHX6"/>
<dbReference type="EMBL" id="CAEZZT010000011">
    <property type="protein sequence ID" value="CAB4770438.1"/>
    <property type="molecule type" value="Genomic_DNA"/>
</dbReference>